<dbReference type="KEGG" id="goe:100898308"/>
<evidence type="ECO:0000256" key="3">
    <source>
        <dbReference type="ARBA" id="ARBA00022448"/>
    </source>
</evidence>
<keyword evidence="6 13" id="KW-1133">Transmembrane helix</keyword>
<feature type="transmembrane region" description="Helical" evidence="13">
    <location>
        <begin position="511"/>
        <end position="531"/>
    </location>
</feature>
<dbReference type="PRINTS" id="PR01078">
    <property type="entry name" value="AMINACHANNEL"/>
</dbReference>
<proteinExistence type="inferred from homology"/>
<evidence type="ECO:0000256" key="7">
    <source>
        <dbReference type="ARBA" id="ARBA00023053"/>
    </source>
</evidence>
<evidence type="ECO:0000256" key="6">
    <source>
        <dbReference type="ARBA" id="ARBA00022989"/>
    </source>
</evidence>
<evidence type="ECO:0000256" key="2">
    <source>
        <dbReference type="ARBA" id="ARBA00007193"/>
    </source>
</evidence>
<comment type="similarity">
    <text evidence="2 12">Belongs to the amiloride-sensitive sodium channel (TC 1.A.6) family.</text>
</comment>
<evidence type="ECO:0000256" key="9">
    <source>
        <dbReference type="ARBA" id="ARBA00023136"/>
    </source>
</evidence>
<evidence type="ECO:0000256" key="10">
    <source>
        <dbReference type="ARBA" id="ARBA00023201"/>
    </source>
</evidence>
<dbReference type="Gene3D" id="1.10.287.770">
    <property type="entry name" value="YojJ-like"/>
    <property type="match status" value="1"/>
</dbReference>
<dbReference type="RefSeq" id="XP_003740662.1">
    <property type="nucleotide sequence ID" value="XM_003740614.1"/>
</dbReference>
<dbReference type="GO" id="GO:0015280">
    <property type="term" value="F:ligand-gated sodium channel activity"/>
    <property type="evidence" value="ECO:0007669"/>
    <property type="project" value="TreeGrafter"/>
</dbReference>
<dbReference type="InterPro" id="IPR001873">
    <property type="entry name" value="ENaC"/>
</dbReference>
<name>A0AAJ6VWI1_9ACAR</name>
<dbReference type="PANTHER" id="PTHR11690:SF248">
    <property type="entry name" value="PICKPOCKET 17, ISOFORM A"/>
    <property type="match status" value="1"/>
</dbReference>
<sequence>MYRFNEVDPDELPKMTHDEIARELQAEDAALRNKYKGASQAVYYARRLSIYHEEKKPLQKLLVNSDTALGSVYRPETTARRLYFFAIYLAMLGLSIYMSYGLVVGYFARESVFQINAIEPFNITLPAITICNKNPIRKIPLCDRRDSVIAKWNLSAIEREGLEDLCGAKRSQLTPKNFRQMIPAMVEYDFLHEFGHDIADSLRGCLVQGRPCPAAYFTEVIDMEAGRCWCIFCNHTFDIQNGVNTLKVFNMTMFRRGLIMLLDVEPEQLIDEISDGVGFLLKLHTPGEGAHPMFGSVNLPVNQTTYVAIKAKRIERQPGSQPDMCLSEFPESMDYADRREQYEPHACTEACTQKIISEVCECIVADLYNLTTGMPKACPAMPPATNDSKSRCDPSELIRDPQLRKFYDVEKCGYICSTKMQSSPSEFFDKCADLCRPQCEEMQYRLSTSRSRWLSGLKSFHDADFLLANRATGLVKVFVYFEQIEMEYFAGTWKMTYVEALVEVGGQMGTYLGLTVLIAFEICELIVRYLLILYRRKQVNAVKARDDLSLSETAFLQKSIKANRMEAAELERERKLLTNRLLSARRPVAFQRFHGRA</sequence>
<evidence type="ECO:0000313" key="14">
    <source>
        <dbReference type="Proteomes" id="UP000694867"/>
    </source>
</evidence>
<dbReference type="Proteomes" id="UP000694867">
    <property type="component" value="Unplaced"/>
</dbReference>
<dbReference type="GeneID" id="100898308"/>
<dbReference type="GO" id="GO:0005886">
    <property type="term" value="C:plasma membrane"/>
    <property type="evidence" value="ECO:0007669"/>
    <property type="project" value="TreeGrafter"/>
</dbReference>
<evidence type="ECO:0000256" key="12">
    <source>
        <dbReference type="RuleBase" id="RU000679"/>
    </source>
</evidence>
<comment type="subcellular location">
    <subcellularLocation>
        <location evidence="1">Membrane</location>
        <topology evidence="1">Multi-pass membrane protein</topology>
    </subcellularLocation>
</comment>
<keyword evidence="3 12" id="KW-0813">Transport</keyword>
<organism evidence="14 15">
    <name type="scientific">Galendromus occidentalis</name>
    <name type="common">western predatory mite</name>
    <dbReference type="NCBI Taxonomy" id="34638"/>
    <lineage>
        <taxon>Eukaryota</taxon>
        <taxon>Metazoa</taxon>
        <taxon>Ecdysozoa</taxon>
        <taxon>Arthropoda</taxon>
        <taxon>Chelicerata</taxon>
        <taxon>Arachnida</taxon>
        <taxon>Acari</taxon>
        <taxon>Parasitiformes</taxon>
        <taxon>Mesostigmata</taxon>
        <taxon>Gamasina</taxon>
        <taxon>Phytoseioidea</taxon>
        <taxon>Phytoseiidae</taxon>
        <taxon>Typhlodrominae</taxon>
        <taxon>Galendromus</taxon>
    </lineage>
</organism>
<keyword evidence="10 12" id="KW-0739">Sodium transport</keyword>
<keyword evidence="11 12" id="KW-0407">Ion channel</keyword>
<dbReference type="PANTHER" id="PTHR11690">
    <property type="entry name" value="AMILORIDE-SENSITIVE SODIUM CHANNEL-RELATED"/>
    <property type="match status" value="1"/>
</dbReference>
<dbReference type="Gene3D" id="2.60.470.10">
    <property type="entry name" value="Acid-sensing ion channels like domains"/>
    <property type="match status" value="1"/>
</dbReference>
<evidence type="ECO:0000256" key="1">
    <source>
        <dbReference type="ARBA" id="ARBA00004141"/>
    </source>
</evidence>
<reference evidence="15" key="1">
    <citation type="submission" date="2025-08" db="UniProtKB">
        <authorList>
            <consortium name="RefSeq"/>
        </authorList>
    </citation>
    <scope>IDENTIFICATION</scope>
</reference>
<dbReference type="AlphaFoldDB" id="A0AAJ6VWI1"/>
<keyword evidence="7" id="KW-0915">Sodium</keyword>
<keyword evidence="4 12" id="KW-0894">Sodium channel</keyword>
<feature type="transmembrane region" description="Helical" evidence="13">
    <location>
        <begin position="82"/>
        <end position="108"/>
    </location>
</feature>
<evidence type="ECO:0000256" key="5">
    <source>
        <dbReference type="ARBA" id="ARBA00022692"/>
    </source>
</evidence>
<dbReference type="Pfam" id="PF00858">
    <property type="entry name" value="ASC"/>
    <property type="match status" value="1"/>
</dbReference>
<evidence type="ECO:0000256" key="8">
    <source>
        <dbReference type="ARBA" id="ARBA00023065"/>
    </source>
</evidence>
<keyword evidence="14" id="KW-1185">Reference proteome</keyword>
<gene>
    <name evidence="15" type="primary">LOC100898308</name>
</gene>
<evidence type="ECO:0000256" key="4">
    <source>
        <dbReference type="ARBA" id="ARBA00022461"/>
    </source>
</evidence>
<protein>
    <submittedName>
        <fullName evidence="15">Acid-sensing ion channel 1-like</fullName>
    </submittedName>
</protein>
<keyword evidence="5 12" id="KW-0812">Transmembrane</keyword>
<evidence type="ECO:0000256" key="13">
    <source>
        <dbReference type="SAM" id="Phobius"/>
    </source>
</evidence>
<evidence type="ECO:0000313" key="15">
    <source>
        <dbReference type="RefSeq" id="XP_003740662.1"/>
    </source>
</evidence>
<evidence type="ECO:0000256" key="11">
    <source>
        <dbReference type="ARBA" id="ARBA00023303"/>
    </source>
</evidence>
<keyword evidence="8 12" id="KW-0406">Ion transport</keyword>
<accession>A0AAJ6VWI1</accession>
<keyword evidence="9 13" id="KW-0472">Membrane</keyword>